<evidence type="ECO:0000313" key="1">
    <source>
        <dbReference type="EMBL" id="TCL67530.1"/>
    </source>
</evidence>
<accession>A0A4R1RNM5</accession>
<dbReference type="AlphaFoldDB" id="A0A4R1RNM5"/>
<protein>
    <submittedName>
        <fullName evidence="1">Uncharacterized protein</fullName>
    </submittedName>
</protein>
<comment type="caution">
    <text evidence="1">The sequence shown here is derived from an EMBL/GenBank/DDBJ whole genome shotgun (WGS) entry which is preliminary data.</text>
</comment>
<evidence type="ECO:0000313" key="2">
    <source>
        <dbReference type="Proteomes" id="UP000295455"/>
    </source>
</evidence>
<organism evidence="1 2">
    <name type="scientific">Mariniflexile fucanivorans</name>
    <dbReference type="NCBI Taxonomy" id="264023"/>
    <lineage>
        <taxon>Bacteria</taxon>
        <taxon>Pseudomonadati</taxon>
        <taxon>Bacteroidota</taxon>
        <taxon>Flavobacteriia</taxon>
        <taxon>Flavobacteriales</taxon>
        <taxon>Flavobacteriaceae</taxon>
        <taxon>Mariniflexile</taxon>
    </lineage>
</organism>
<keyword evidence="2" id="KW-1185">Reference proteome</keyword>
<dbReference type="Proteomes" id="UP000295455">
    <property type="component" value="Unassembled WGS sequence"/>
</dbReference>
<reference evidence="1 2" key="1">
    <citation type="submission" date="2019-03" db="EMBL/GenBank/DDBJ databases">
        <title>Genomic Encyclopedia of Type Strains, Phase IV (KMG-IV): sequencing the most valuable type-strain genomes for metagenomic binning, comparative biology and taxonomic classification.</title>
        <authorList>
            <person name="Goeker M."/>
        </authorList>
    </citation>
    <scope>NUCLEOTIDE SEQUENCE [LARGE SCALE GENOMIC DNA]</scope>
    <source>
        <strain evidence="1 2">DSM 18792</strain>
    </source>
</reference>
<name>A0A4R1RNM5_9FLAO</name>
<proteinExistence type="predicted"/>
<sequence>MVVFNETLSNSKDKHLSNVTFKDVERLTYKGNSKETNA</sequence>
<dbReference type="EMBL" id="SLUP01000002">
    <property type="protein sequence ID" value="TCL67530.1"/>
    <property type="molecule type" value="Genomic_DNA"/>
</dbReference>
<gene>
    <name evidence="1" type="ORF">EV196_10286</name>
</gene>